<feature type="compositionally biased region" description="Polar residues" evidence="4">
    <location>
        <begin position="492"/>
        <end position="520"/>
    </location>
</feature>
<protein>
    <recommendedName>
        <fullName evidence="5">Prolyl 4-hydroxylase alpha subunit domain-containing protein</fullName>
    </recommendedName>
</protein>
<evidence type="ECO:0000313" key="6">
    <source>
        <dbReference type="EMBL" id="OEU19036.1"/>
    </source>
</evidence>
<dbReference type="InterPro" id="IPR006620">
    <property type="entry name" value="Pro_4_hyd_alph"/>
</dbReference>
<sequence>MGQTCSSDCIHVVDIERGKMKKTKMTKPMKRSDSIDPIMYDLMRELIHTTTTHFRHRRYTTISTSRTNNIGNESCFSNIPKNNKNEKENDDTVRMTKGQNHLLYENVAAVNNNNNKNSINNKPGNKFIALLGGKNVGGSGGGRRRKIAESYEAEKEKEKVKQQQQQQQQQDGSVHCKNVIEIEEEIIDNNGNNSIDIVVVEEEEVDYYDEVEDEDDDDELYINNQDEDGEKDDDSQIMIAVDFETTIFKTIHSKCPTKLLIRRCDNNNNNNIYDNNNNNAIIILPENALLMNDEDDYDDDSSSSSFYSQSTIDEEEYSTVYGDNNDNEFPSASTKQRRRRQQQQRRRVKNQEQCPSRRRPGNITPICQQQQLLDPSDDTTISAATPTTTTMMMMNKTKNVVGASVTSATTDNVGKLAVVSGDVLPNNNADGDAGQKKSIPFLTSSNNTATTSPASTKVYISTTKSKNNNDNNKKKKASSSGTGGTCGIGSGVDNSNSSKTDPTTDSIKTNNGRNIFTPSTMAAPPKRDVLDWVTVSEEHHIYVIDVGMTPDQCDELVTTTEQACKGQYAAYTYAKQTLGCREYPTLAYASFDPVHSTVCSITNKFKNNDNNNSPSTADGVTISAADASNTSNTATTTATSDETDTDILLQLDDREPHIVKYDVTRKERQKLDMHTDKSEWTFLIALSNGCGVDYDGGGTYFECLDATVHIQRGHALVFPGKLRHCGKKITHGLRFLLVGFLVDKSTAALASTNKTTSTAVSVRDMNGGKGATSTISTKNGTSAATNATITQTVSC</sequence>
<feature type="region of interest" description="Disordered" evidence="4">
    <location>
        <begin position="317"/>
        <end position="366"/>
    </location>
</feature>
<feature type="region of interest" description="Disordered" evidence="4">
    <location>
        <begin position="425"/>
        <end position="522"/>
    </location>
</feature>
<feature type="compositionally biased region" description="Polar residues" evidence="4">
    <location>
        <begin position="321"/>
        <end position="334"/>
    </location>
</feature>
<dbReference type="GO" id="GO:0051213">
    <property type="term" value="F:dioxygenase activity"/>
    <property type="evidence" value="ECO:0007669"/>
    <property type="project" value="UniProtKB-KW"/>
</dbReference>
<keyword evidence="2" id="KW-0223">Dioxygenase</keyword>
<dbReference type="KEGG" id="fcy:FRACYDRAFT_260664"/>
<dbReference type="AlphaFoldDB" id="A0A1E7FLK3"/>
<evidence type="ECO:0000256" key="1">
    <source>
        <dbReference type="ARBA" id="ARBA00001961"/>
    </source>
</evidence>
<name>A0A1E7FLK3_9STRA</name>
<evidence type="ECO:0000256" key="3">
    <source>
        <dbReference type="ARBA" id="ARBA00023002"/>
    </source>
</evidence>
<proteinExistence type="predicted"/>
<dbReference type="GO" id="GO:0016705">
    <property type="term" value="F:oxidoreductase activity, acting on paired donors, with incorporation or reduction of molecular oxygen"/>
    <property type="evidence" value="ECO:0007669"/>
    <property type="project" value="InterPro"/>
</dbReference>
<evidence type="ECO:0000313" key="7">
    <source>
        <dbReference type="Proteomes" id="UP000095751"/>
    </source>
</evidence>
<comment type="cofactor">
    <cofactor evidence="1">
        <name>L-ascorbate</name>
        <dbReference type="ChEBI" id="CHEBI:38290"/>
    </cofactor>
</comment>
<gene>
    <name evidence="6" type="ORF">FRACYDRAFT_260664</name>
</gene>
<feature type="domain" description="Prolyl 4-hydroxylase alpha subunit" evidence="5">
    <location>
        <begin position="539"/>
        <end position="742"/>
    </location>
</feature>
<dbReference type="GO" id="GO:0031418">
    <property type="term" value="F:L-ascorbic acid binding"/>
    <property type="evidence" value="ECO:0007669"/>
    <property type="project" value="InterPro"/>
</dbReference>
<organism evidence="6 7">
    <name type="scientific">Fragilariopsis cylindrus CCMP1102</name>
    <dbReference type="NCBI Taxonomy" id="635003"/>
    <lineage>
        <taxon>Eukaryota</taxon>
        <taxon>Sar</taxon>
        <taxon>Stramenopiles</taxon>
        <taxon>Ochrophyta</taxon>
        <taxon>Bacillariophyta</taxon>
        <taxon>Bacillariophyceae</taxon>
        <taxon>Bacillariophycidae</taxon>
        <taxon>Bacillariales</taxon>
        <taxon>Bacillariaceae</taxon>
        <taxon>Fragilariopsis</taxon>
    </lineage>
</organism>
<feature type="compositionally biased region" description="Gly residues" evidence="4">
    <location>
        <begin position="481"/>
        <end position="490"/>
    </location>
</feature>
<dbReference type="GO" id="GO:0005506">
    <property type="term" value="F:iron ion binding"/>
    <property type="evidence" value="ECO:0007669"/>
    <property type="project" value="InterPro"/>
</dbReference>
<dbReference type="OrthoDB" id="69177at2759"/>
<dbReference type="SMART" id="SM00702">
    <property type="entry name" value="P4Hc"/>
    <property type="match status" value="1"/>
</dbReference>
<keyword evidence="3" id="KW-0560">Oxidoreductase</keyword>
<dbReference type="PANTHER" id="PTHR20916">
    <property type="entry name" value="CYSTEINE AND GLYCINE-RICH PROTEIN 2 BINDING PROTEIN"/>
    <property type="match status" value="1"/>
</dbReference>
<dbReference type="PANTHER" id="PTHR20916:SF18">
    <property type="entry name" value="IPT_TIG DOMAIN-CONTAINING PROTEIN"/>
    <property type="match status" value="1"/>
</dbReference>
<evidence type="ECO:0000256" key="2">
    <source>
        <dbReference type="ARBA" id="ARBA00022964"/>
    </source>
</evidence>
<feature type="compositionally biased region" description="Low complexity" evidence="4">
    <location>
        <begin position="443"/>
        <end position="470"/>
    </location>
</feature>
<dbReference type="Gene3D" id="2.60.120.620">
    <property type="entry name" value="q2cbj1_9rhob like domain"/>
    <property type="match status" value="1"/>
</dbReference>
<feature type="compositionally biased region" description="Basic residues" evidence="4">
    <location>
        <begin position="335"/>
        <end position="348"/>
    </location>
</feature>
<evidence type="ECO:0000256" key="4">
    <source>
        <dbReference type="SAM" id="MobiDB-lite"/>
    </source>
</evidence>
<dbReference type="InParanoid" id="A0A1E7FLK3"/>
<reference evidence="6 7" key="1">
    <citation type="submission" date="2016-09" db="EMBL/GenBank/DDBJ databases">
        <title>Extensive genetic diversity and differential bi-allelic expression allows diatom success in the polar Southern Ocean.</title>
        <authorList>
            <consortium name="DOE Joint Genome Institute"/>
            <person name="Mock T."/>
            <person name="Otillar R.P."/>
            <person name="Strauss J."/>
            <person name="Dupont C."/>
            <person name="Frickenhaus S."/>
            <person name="Maumus F."/>
            <person name="Mcmullan M."/>
            <person name="Sanges R."/>
            <person name="Schmutz J."/>
            <person name="Toseland A."/>
            <person name="Valas R."/>
            <person name="Veluchamy A."/>
            <person name="Ward B.J."/>
            <person name="Allen A."/>
            <person name="Barry K."/>
            <person name="Falciatore A."/>
            <person name="Ferrante M."/>
            <person name="Fortunato A.E."/>
            <person name="Gloeckner G."/>
            <person name="Gruber A."/>
            <person name="Hipkin R."/>
            <person name="Janech M."/>
            <person name="Kroth P."/>
            <person name="Leese F."/>
            <person name="Lindquist E."/>
            <person name="Lyon B.R."/>
            <person name="Martin J."/>
            <person name="Mayer C."/>
            <person name="Parker M."/>
            <person name="Quesneville H."/>
            <person name="Raymond J."/>
            <person name="Uhlig C."/>
            <person name="Valentin K.U."/>
            <person name="Worden A.Z."/>
            <person name="Armbrust E.V."/>
            <person name="Bowler C."/>
            <person name="Green B."/>
            <person name="Moulton V."/>
            <person name="Van Oosterhout C."/>
            <person name="Grigoriev I."/>
        </authorList>
    </citation>
    <scope>NUCLEOTIDE SEQUENCE [LARGE SCALE GENOMIC DNA]</scope>
    <source>
        <strain evidence="6 7">CCMP1102</strain>
    </source>
</reference>
<accession>A0A1E7FLK3</accession>
<evidence type="ECO:0000259" key="5">
    <source>
        <dbReference type="SMART" id="SM00702"/>
    </source>
</evidence>
<dbReference type="EMBL" id="KV784356">
    <property type="protein sequence ID" value="OEU19036.1"/>
    <property type="molecule type" value="Genomic_DNA"/>
</dbReference>
<dbReference type="Proteomes" id="UP000095751">
    <property type="component" value="Unassembled WGS sequence"/>
</dbReference>
<keyword evidence="7" id="KW-1185">Reference proteome</keyword>